<sequence>MSRPVFPHRSNVLTRTANPEPAVVVPLRGPSGATKTKGASRENVLTVAPIVTSGVVVNDSQVSTTRPWPNDERMTPNAIARSALFGCLVKRESDDLDSPGVVGKERVLGDFIIRTVMAQDPYLIDYIGPRLNQTDSEVWQACVITCRNAGARMGDRVMIKLNDLCKMLGRQTDSGATNRIITASLERLHSGKLRVKRMPRKDGIQVDQDQRFANARIVCRGNLLKRFDEIGVGRDRRYFIAFDEAIMPLFESDMTLLDLRRKAGLDSALAKWCHDYYSTHSDPIPMSLEKLRTLSGSDHMLPKNFRAKMIRAIGELVACGLFAPSTAIKDGMLHVTKASQSRLKPYEEPGRAIDVAPTDRKPNPKPEEGDTRSAAEKTAARQRSKVAL</sequence>
<proteinExistence type="predicted"/>
<dbReference type="InterPro" id="IPR010751">
    <property type="entry name" value="TrfA"/>
</dbReference>
<dbReference type="Pfam" id="PF07042">
    <property type="entry name" value="TrfA"/>
    <property type="match status" value="1"/>
</dbReference>
<evidence type="ECO:0000313" key="3">
    <source>
        <dbReference type="Proteomes" id="UP000199706"/>
    </source>
</evidence>
<dbReference type="OrthoDB" id="8481003at2"/>
<feature type="region of interest" description="Disordered" evidence="1">
    <location>
        <begin position="340"/>
        <end position="388"/>
    </location>
</feature>
<feature type="compositionally biased region" description="Basic and acidic residues" evidence="1">
    <location>
        <begin position="344"/>
        <end position="379"/>
    </location>
</feature>
<name>A0A1G7YIG5_9BURK</name>
<evidence type="ECO:0000313" key="2">
    <source>
        <dbReference type="EMBL" id="SDG96025.1"/>
    </source>
</evidence>
<organism evidence="2 3">
    <name type="scientific">Paraburkholderia phenazinium</name>
    <dbReference type="NCBI Taxonomy" id="60549"/>
    <lineage>
        <taxon>Bacteria</taxon>
        <taxon>Pseudomonadati</taxon>
        <taxon>Pseudomonadota</taxon>
        <taxon>Betaproteobacteria</taxon>
        <taxon>Burkholderiales</taxon>
        <taxon>Burkholderiaceae</taxon>
        <taxon>Paraburkholderia</taxon>
    </lineage>
</organism>
<protein>
    <submittedName>
        <fullName evidence="2">TrfA protein</fullName>
    </submittedName>
</protein>
<accession>A0A1G7YIG5</accession>
<evidence type="ECO:0000256" key="1">
    <source>
        <dbReference type="SAM" id="MobiDB-lite"/>
    </source>
</evidence>
<dbReference type="RefSeq" id="WP_090685474.1">
    <property type="nucleotide sequence ID" value="NZ_FNCJ01000006.1"/>
</dbReference>
<reference evidence="2 3" key="1">
    <citation type="submission" date="2016-10" db="EMBL/GenBank/DDBJ databases">
        <authorList>
            <person name="de Groot N.N."/>
        </authorList>
    </citation>
    <scope>NUCLEOTIDE SEQUENCE [LARGE SCALE GENOMIC DNA]</scope>
    <source>
        <strain evidence="2 3">LMG 2247</strain>
    </source>
</reference>
<dbReference type="EMBL" id="FNCJ01000006">
    <property type="protein sequence ID" value="SDG96025.1"/>
    <property type="molecule type" value="Genomic_DNA"/>
</dbReference>
<gene>
    <name evidence="2" type="ORF">SAMN05216466_106193</name>
</gene>
<dbReference type="AlphaFoldDB" id="A0A1G7YIG5"/>
<dbReference type="Proteomes" id="UP000199706">
    <property type="component" value="Unassembled WGS sequence"/>
</dbReference>